<evidence type="ECO:0000313" key="3">
    <source>
        <dbReference type="Proteomes" id="UP000775213"/>
    </source>
</evidence>
<keyword evidence="1" id="KW-0732">Signal</keyword>
<dbReference type="AlphaFoldDB" id="A0AAV7G846"/>
<dbReference type="EMBL" id="JAGFBR010000017">
    <property type="protein sequence ID" value="KAH0452290.1"/>
    <property type="molecule type" value="Genomic_DNA"/>
</dbReference>
<dbReference type="Proteomes" id="UP000775213">
    <property type="component" value="Unassembled WGS sequence"/>
</dbReference>
<gene>
    <name evidence="2" type="ORF">IEQ34_019589</name>
</gene>
<protein>
    <submittedName>
        <fullName evidence="2">Uncharacterized protein</fullName>
    </submittedName>
</protein>
<keyword evidence="3" id="KW-1185">Reference proteome</keyword>
<evidence type="ECO:0000313" key="2">
    <source>
        <dbReference type="EMBL" id="KAH0452290.1"/>
    </source>
</evidence>
<name>A0AAV7G846_DENCH</name>
<evidence type="ECO:0000256" key="1">
    <source>
        <dbReference type="SAM" id="SignalP"/>
    </source>
</evidence>
<sequence length="91" mass="10085">MVLLITVLAIAEFNFMLSQFIFSGSQALGIPLMSTANPIQRISPPLVLIAPHIFFPVAIRWGEFSITLSPFCSSRLSLLQFSFPASTRTRI</sequence>
<organism evidence="2 3">
    <name type="scientific">Dendrobium chrysotoxum</name>
    <name type="common">Orchid</name>
    <dbReference type="NCBI Taxonomy" id="161865"/>
    <lineage>
        <taxon>Eukaryota</taxon>
        <taxon>Viridiplantae</taxon>
        <taxon>Streptophyta</taxon>
        <taxon>Embryophyta</taxon>
        <taxon>Tracheophyta</taxon>
        <taxon>Spermatophyta</taxon>
        <taxon>Magnoliopsida</taxon>
        <taxon>Liliopsida</taxon>
        <taxon>Asparagales</taxon>
        <taxon>Orchidaceae</taxon>
        <taxon>Epidendroideae</taxon>
        <taxon>Malaxideae</taxon>
        <taxon>Dendrobiinae</taxon>
        <taxon>Dendrobium</taxon>
    </lineage>
</organism>
<accession>A0AAV7G846</accession>
<proteinExistence type="predicted"/>
<feature type="chain" id="PRO_5043731310" evidence="1">
    <location>
        <begin position="19"/>
        <end position="91"/>
    </location>
</feature>
<reference evidence="2 3" key="1">
    <citation type="journal article" date="2021" name="Hortic Res">
        <title>Chromosome-scale assembly of the Dendrobium chrysotoxum genome enhances the understanding of orchid evolution.</title>
        <authorList>
            <person name="Zhang Y."/>
            <person name="Zhang G.Q."/>
            <person name="Zhang D."/>
            <person name="Liu X.D."/>
            <person name="Xu X.Y."/>
            <person name="Sun W.H."/>
            <person name="Yu X."/>
            <person name="Zhu X."/>
            <person name="Wang Z.W."/>
            <person name="Zhao X."/>
            <person name="Zhong W.Y."/>
            <person name="Chen H."/>
            <person name="Yin W.L."/>
            <person name="Huang T."/>
            <person name="Niu S.C."/>
            <person name="Liu Z.J."/>
        </authorList>
    </citation>
    <scope>NUCLEOTIDE SEQUENCE [LARGE SCALE GENOMIC DNA]</scope>
    <source>
        <strain evidence="2">Lindl</strain>
    </source>
</reference>
<feature type="signal peptide" evidence="1">
    <location>
        <begin position="1"/>
        <end position="18"/>
    </location>
</feature>
<comment type="caution">
    <text evidence="2">The sequence shown here is derived from an EMBL/GenBank/DDBJ whole genome shotgun (WGS) entry which is preliminary data.</text>
</comment>